<sequence length="139" mass="16253">MLDAGWLYAGREYDEVLNLMKRDLELISRLYMERVTRLKNKARAQANATSSGDDIDISYSQAFNDPKFIRELDEFMNKLEEANNAVHEFPSFELLDKRGNEIIRNVNVPNTRISSRIQYQRRKLGTLSKKNPEAKKQKN</sequence>
<reference evidence="1" key="1">
    <citation type="submission" date="2024-03" db="EMBL/GenBank/DDBJ databases">
        <title>WGS assembly of Saponaria officinalis var. Norfolk2.</title>
        <authorList>
            <person name="Jenkins J."/>
            <person name="Shu S."/>
            <person name="Grimwood J."/>
            <person name="Barry K."/>
            <person name="Goodstein D."/>
            <person name="Schmutz J."/>
            <person name="Leebens-Mack J."/>
            <person name="Osbourn A."/>
        </authorList>
    </citation>
    <scope>NUCLEOTIDE SEQUENCE [LARGE SCALE GENOMIC DNA]</scope>
    <source>
        <strain evidence="1">JIC</strain>
    </source>
</reference>
<evidence type="ECO:0000313" key="2">
    <source>
        <dbReference type="Proteomes" id="UP001443914"/>
    </source>
</evidence>
<evidence type="ECO:0000313" key="1">
    <source>
        <dbReference type="EMBL" id="KAK9682075.1"/>
    </source>
</evidence>
<proteinExistence type="predicted"/>
<name>A0AAW1I0G1_SAPOF</name>
<accession>A0AAW1I0G1</accession>
<keyword evidence="2" id="KW-1185">Reference proteome</keyword>
<dbReference type="EMBL" id="JBDFQZ010000010">
    <property type="protein sequence ID" value="KAK9682075.1"/>
    <property type="molecule type" value="Genomic_DNA"/>
</dbReference>
<dbReference type="Proteomes" id="UP001443914">
    <property type="component" value="Unassembled WGS sequence"/>
</dbReference>
<comment type="caution">
    <text evidence="1">The sequence shown here is derived from an EMBL/GenBank/DDBJ whole genome shotgun (WGS) entry which is preliminary data.</text>
</comment>
<protein>
    <submittedName>
        <fullName evidence="1">Uncharacterized protein</fullName>
    </submittedName>
</protein>
<gene>
    <name evidence="1" type="ORF">RND81_10G048400</name>
</gene>
<organism evidence="1 2">
    <name type="scientific">Saponaria officinalis</name>
    <name type="common">Common soapwort</name>
    <name type="synonym">Lychnis saponaria</name>
    <dbReference type="NCBI Taxonomy" id="3572"/>
    <lineage>
        <taxon>Eukaryota</taxon>
        <taxon>Viridiplantae</taxon>
        <taxon>Streptophyta</taxon>
        <taxon>Embryophyta</taxon>
        <taxon>Tracheophyta</taxon>
        <taxon>Spermatophyta</taxon>
        <taxon>Magnoliopsida</taxon>
        <taxon>eudicotyledons</taxon>
        <taxon>Gunneridae</taxon>
        <taxon>Pentapetalae</taxon>
        <taxon>Caryophyllales</taxon>
        <taxon>Caryophyllaceae</taxon>
        <taxon>Caryophylleae</taxon>
        <taxon>Saponaria</taxon>
    </lineage>
</organism>
<dbReference type="AlphaFoldDB" id="A0AAW1I0G1"/>